<reference evidence="5 6" key="1">
    <citation type="submission" date="2020-04" db="EMBL/GenBank/DDBJ databases">
        <title>Luteolibacter sp. G-1-1-1 isolated from soil.</title>
        <authorList>
            <person name="Dahal R.H."/>
        </authorList>
    </citation>
    <scope>NUCLEOTIDE SEQUENCE [LARGE SCALE GENOMIC DNA]</scope>
    <source>
        <strain evidence="5 6">G-1-1-1</strain>
    </source>
</reference>
<evidence type="ECO:0000313" key="6">
    <source>
        <dbReference type="Proteomes" id="UP000501812"/>
    </source>
</evidence>
<name>A0A858RRB5_9BACT</name>
<dbReference type="InterPro" id="IPR023210">
    <property type="entry name" value="NADP_OxRdtase_dom"/>
</dbReference>
<keyword evidence="6" id="KW-1185">Reference proteome</keyword>
<comment type="similarity">
    <text evidence="1">Belongs to the shaker potassium channel beta subunit family.</text>
</comment>
<dbReference type="PANTHER" id="PTHR43150">
    <property type="entry name" value="HYPERKINETIC, ISOFORM M"/>
    <property type="match status" value="1"/>
</dbReference>
<dbReference type="RefSeq" id="WP_169457434.1">
    <property type="nucleotide sequence ID" value="NZ_CP051774.1"/>
</dbReference>
<evidence type="ECO:0000313" key="5">
    <source>
        <dbReference type="EMBL" id="QJE98948.1"/>
    </source>
</evidence>
<protein>
    <recommendedName>
        <fullName evidence="4">NADP-dependent oxidoreductase domain-containing protein</fullName>
    </recommendedName>
</protein>
<dbReference type="AlphaFoldDB" id="A0A858RRB5"/>
<dbReference type="GO" id="GO:0016491">
    <property type="term" value="F:oxidoreductase activity"/>
    <property type="evidence" value="ECO:0007669"/>
    <property type="project" value="UniProtKB-KW"/>
</dbReference>
<dbReference type="KEGG" id="luo:HHL09_25265"/>
<organism evidence="5 6">
    <name type="scientific">Luteolibacter luteus</name>
    <dbReference type="NCBI Taxonomy" id="2728835"/>
    <lineage>
        <taxon>Bacteria</taxon>
        <taxon>Pseudomonadati</taxon>
        <taxon>Verrucomicrobiota</taxon>
        <taxon>Verrucomicrobiia</taxon>
        <taxon>Verrucomicrobiales</taxon>
        <taxon>Verrucomicrobiaceae</taxon>
        <taxon>Luteolibacter</taxon>
    </lineage>
</organism>
<accession>A0A858RRB5</accession>
<feature type="domain" description="NADP-dependent oxidoreductase" evidence="4">
    <location>
        <begin position="27"/>
        <end position="327"/>
    </location>
</feature>
<proteinExistence type="inferred from homology"/>
<dbReference type="EMBL" id="CP051774">
    <property type="protein sequence ID" value="QJE98948.1"/>
    <property type="molecule type" value="Genomic_DNA"/>
</dbReference>
<dbReference type="GO" id="GO:0051596">
    <property type="term" value="P:methylglyoxal catabolic process"/>
    <property type="evidence" value="ECO:0007669"/>
    <property type="project" value="TreeGrafter"/>
</dbReference>
<dbReference type="SUPFAM" id="SSF51430">
    <property type="entry name" value="NAD(P)-linked oxidoreductase"/>
    <property type="match status" value="1"/>
</dbReference>
<dbReference type="InterPro" id="IPR005399">
    <property type="entry name" value="K_chnl_volt-dep_bsu_KCNAB-rel"/>
</dbReference>
<dbReference type="InterPro" id="IPR036812">
    <property type="entry name" value="NAD(P)_OxRdtase_dom_sf"/>
</dbReference>
<keyword evidence="2" id="KW-0521">NADP</keyword>
<dbReference type="Proteomes" id="UP000501812">
    <property type="component" value="Chromosome"/>
</dbReference>
<dbReference type="Gene3D" id="3.20.20.100">
    <property type="entry name" value="NADP-dependent oxidoreductase domain"/>
    <property type="match status" value="1"/>
</dbReference>
<dbReference type="PANTHER" id="PTHR43150:SF4">
    <property type="entry name" value="L-GLYCERALDEHYDE 3-PHOSPHATE REDUCTASE"/>
    <property type="match status" value="1"/>
</dbReference>
<keyword evidence="3" id="KW-0560">Oxidoreductase</keyword>
<evidence type="ECO:0000256" key="3">
    <source>
        <dbReference type="ARBA" id="ARBA00023002"/>
    </source>
</evidence>
<evidence type="ECO:0000259" key="4">
    <source>
        <dbReference type="Pfam" id="PF00248"/>
    </source>
</evidence>
<sequence>MYSSDPSRYDGRMPYRRCGDSGLLLPEISLGCWHNFGHVDDQNEARAILRRAFDRGITHFDLANNYGPPAGSAEENVGRILAEDFAAHRDELIISSKAGHDMWQGPYGEWGSRKHVLASLDQSLKRLRLDYVDIFYSHRPDPKTNLEETMSALATAVQSGRALYVGLSKYPLKMLKKAVKILKEMGVNCLIYQPPYSILNRWPEAEGIHDWLEDKGIGSIVFSPLAQGMLTGKYVDGIPDGSRAARAEGFLKTSQVEAQIEKIRALHQIASERGISLQHLALRWVLDQSAVTSAIIGARTVAQLDDSIAALQAPSLDRDALELIDSISPAVKKDDAEA</sequence>
<dbReference type="Pfam" id="PF00248">
    <property type="entry name" value="Aldo_ket_red"/>
    <property type="match status" value="1"/>
</dbReference>
<evidence type="ECO:0000256" key="2">
    <source>
        <dbReference type="ARBA" id="ARBA00022857"/>
    </source>
</evidence>
<evidence type="ECO:0000256" key="1">
    <source>
        <dbReference type="ARBA" id="ARBA00006515"/>
    </source>
</evidence>
<gene>
    <name evidence="5" type="ORF">HHL09_25265</name>
</gene>